<dbReference type="OrthoDB" id="372386at2157"/>
<name>A0A062VC44_9EURY</name>
<keyword evidence="2" id="KW-1185">Reference proteome</keyword>
<sequence length="89" mass="10310">MNARKQGSDTMVEKTTKRPDLRKLKIGDILHVGTEDKGEIFKITKLGENTYILDQGGELREYGRAVMAKNIYTFAEKYKAIYWITHDEK</sequence>
<proteinExistence type="predicted"/>
<dbReference type="Proteomes" id="UP000027153">
    <property type="component" value="Unassembled WGS sequence"/>
</dbReference>
<evidence type="ECO:0000313" key="1">
    <source>
        <dbReference type="EMBL" id="KCZ73279.1"/>
    </source>
</evidence>
<reference evidence="1 2" key="1">
    <citation type="journal article" date="2013" name="Nature">
        <title>Anaerobic oxidation of methane coupled to nitrate reduction in a novel archaeal lineage.</title>
        <authorList>
            <person name="Haroon M.F."/>
            <person name="Hu S."/>
            <person name="Shi Y."/>
            <person name="Imelfort M."/>
            <person name="Keller J."/>
            <person name="Hugenholtz P."/>
            <person name="Yuan Z."/>
            <person name="Tyson G.W."/>
        </authorList>
    </citation>
    <scope>NUCLEOTIDE SEQUENCE [LARGE SCALE GENOMIC DNA]</scope>
    <source>
        <strain evidence="1 2">ANME-2d</strain>
    </source>
</reference>
<gene>
    <name evidence="1" type="ORF">ANME2D_00345</name>
</gene>
<protein>
    <submittedName>
        <fullName evidence="1">Uncharacterized protein</fullName>
    </submittedName>
</protein>
<comment type="caution">
    <text evidence="1">The sequence shown here is derived from an EMBL/GenBank/DDBJ whole genome shotgun (WGS) entry which is preliminary data.</text>
</comment>
<dbReference type="AlphaFoldDB" id="A0A062VC44"/>
<evidence type="ECO:0000313" key="2">
    <source>
        <dbReference type="Proteomes" id="UP000027153"/>
    </source>
</evidence>
<dbReference type="EMBL" id="JMIY01000001">
    <property type="protein sequence ID" value="KCZ73279.1"/>
    <property type="molecule type" value="Genomic_DNA"/>
</dbReference>
<accession>A0A062VC44</accession>
<dbReference type="RefSeq" id="WP_048088582.1">
    <property type="nucleotide sequence ID" value="NZ_JMIY01000001.1"/>
</dbReference>
<organism evidence="1 2">
    <name type="scientific">Candidatus Methanoperedens nitratireducens</name>
    <dbReference type="NCBI Taxonomy" id="1392998"/>
    <lineage>
        <taxon>Archaea</taxon>
        <taxon>Methanobacteriati</taxon>
        <taxon>Methanobacteriota</taxon>
        <taxon>Stenosarchaea group</taxon>
        <taxon>Methanomicrobia</taxon>
        <taxon>Methanosarcinales</taxon>
        <taxon>ANME-2 cluster</taxon>
        <taxon>Candidatus Methanoperedentaceae</taxon>
        <taxon>Candidatus Methanoperedens</taxon>
    </lineage>
</organism>